<proteinExistence type="predicted"/>
<gene>
    <name evidence="1" type="ORF">NCTC1542_06981</name>
</gene>
<dbReference type="Proteomes" id="UP000255389">
    <property type="component" value="Unassembled WGS sequence"/>
</dbReference>
<accession>A0A378WEG4</accession>
<protein>
    <submittedName>
        <fullName evidence="1">Uncharacterized protein</fullName>
    </submittedName>
</protein>
<dbReference type="EMBL" id="UGQY01000006">
    <property type="protein sequence ID" value="SUA31626.1"/>
    <property type="molecule type" value="Genomic_DNA"/>
</dbReference>
<evidence type="ECO:0000313" key="2">
    <source>
        <dbReference type="Proteomes" id="UP000255389"/>
    </source>
</evidence>
<reference evidence="1 2" key="1">
    <citation type="submission" date="2018-06" db="EMBL/GenBank/DDBJ databases">
        <authorList>
            <consortium name="Pathogen Informatics"/>
            <person name="Doyle S."/>
        </authorList>
    </citation>
    <scope>NUCLEOTIDE SEQUENCE [LARGE SCALE GENOMIC DNA]</scope>
    <source>
        <strain evidence="1 2">NCTC1542</strain>
    </source>
</reference>
<evidence type="ECO:0000313" key="1">
    <source>
        <dbReference type="EMBL" id="SUA31626.1"/>
    </source>
</evidence>
<sequence>MDGKLPQVEIKWQRPEDFVDVAAPVIARTDGPNGVRGSETEIRAETRQMRQGRRATIAVEIGSRSEVGPLGFLRSLVGEP</sequence>
<organism evidence="1 2">
    <name type="scientific">Mycolicibacterium fortuitum</name>
    <name type="common">Mycobacterium fortuitum</name>
    <dbReference type="NCBI Taxonomy" id="1766"/>
    <lineage>
        <taxon>Bacteria</taxon>
        <taxon>Bacillati</taxon>
        <taxon>Actinomycetota</taxon>
        <taxon>Actinomycetes</taxon>
        <taxon>Mycobacteriales</taxon>
        <taxon>Mycobacteriaceae</taxon>
        <taxon>Mycolicibacterium</taxon>
    </lineage>
</organism>
<name>A0A378WEG4_MYCFO</name>
<dbReference type="AlphaFoldDB" id="A0A378WEG4"/>